<dbReference type="RefSeq" id="WP_271179313.1">
    <property type="nucleotide sequence ID" value="NZ_BSFH01000017.1"/>
</dbReference>
<evidence type="ECO:0000313" key="1">
    <source>
        <dbReference type="EMBL" id="GLK63481.1"/>
    </source>
</evidence>
<keyword evidence="2" id="KW-1185">Reference proteome</keyword>
<gene>
    <name evidence="1" type="ORF">GCM10017635_09510</name>
</gene>
<name>A0AAD3RT69_9RHOB</name>
<evidence type="ECO:0000313" key="2">
    <source>
        <dbReference type="Proteomes" id="UP001143349"/>
    </source>
</evidence>
<dbReference type="Proteomes" id="UP001143349">
    <property type="component" value="Unassembled WGS sequence"/>
</dbReference>
<organism evidence="1 2">
    <name type="scientific">Paracoccus kondratievae</name>
    <dbReference type="NCBI Taxonomy" id="135740"/>
    <lineage>
        <taxon>Bacteria</taxon>
        <taxon>Pseudomonadati</taxon>
        <taxon>Pseudomonadota</taxon>
        <taxon>Alphaproteobacteria</taxon>
        <taxon>Rhodobacterales</taxon>
        <taxon>Paracoccaceae</taxon>
        <taxon>Paracoccus</taxon>
    </lineage>
</organism>
<accession>A0AAD3RT69</accession>
<reference evidence="1" key="2">
    <citation type="submission" date="2023-01" db="EMBL/GenBank/DDBJ databases">
        <authorList>
            <person name="Sun Q."/>
            <person name="Evtushenko L."/>
        </authorList>
    </citation>
    <scope>NUCLEOTIDE SEQUENCE</scope>
    <source>
        <strain evidence="1">VKM B-2222</strain>
    </source>
</reference>
<dbReference type="EMBL" id="BSFH01000017">
    <property type="protein sequence ID" value="GLK63481.1"/>
    <property type="molecule type" value="Genomic_DNA"/>
</dbReference>
<sequence length="66" mass="7048">MHIVSINRAQGLAVTDTGVVCAVTHWFDADGDLTDDREAAVSCVAPLPNGKWAAVDLSEFEPVEVH</sequence>
<proteinExistence type="predicted"/>
<dbReference type="AlphaFoldDB" id="A0AAD3RT69"/>
<comment type="caution">
    <text evidence="1">The sequence shown here is derived from an EMBL/GenBank/DDBJ whole genome shotgun (WGS) entry which is preliminary data.</text>
</comment>
<reference evidence="1" key="1">
    <citation type="journal article" date="2014" name="Int. J. Syst. Evol. Microbiol.">
        <title>Complete genome sequence of Corynebacterium casei LMG S-19264T (=DSM 44701T), isolated from a smear-ripened cheese.</title>
        <authorList>
            <consortium name="US DOE Joint Genome Institute (JGI-PGF)"/>
            <person name="Walter F."/>
            <person name="Albersmeier A."/>
            <person name="Kalinowski J."/>
            <person name="Ruckert C."/>
        </authorList>
    </citation>
    <scope>NUCLEOTIDE SEQUENCE</scope>
    <source>
        <strain evidence="1">VKM B-2222</strain>
    </source>
</reference>
<protein>
    <submittedName>
        <fullName evidence="1">Uncharacterized protein</fullName>
    </submittedName>
</protein>